<evidence type="ECO:0000256" key="2">
    <source>
        <dbReference type="ARBA" id="ARBA00023274"/>
    </source>
</evidence>
<dbReference type="EMBL" id="JBHSQS010000001">
    <property type="protein sequence ID" value="MFC5921957.1"/>
    <property type="molecule type" value="Genomic_DNA"/>
</dbReference>
<evidence type="ECO:0000256" key="5">
    <source>
        <dbReference type="RuleBase" id="RU003870"/>
    </source>
</evidence>
<comment type="subunit">
    <text evidence="3">Part of the 50S ribosomal subunit.</text>
</comment>
<dbReference type="PRINTS" id="PR00059">
    <property type="entry name" value="RIBOSOMALL6"/>
</dbReference>
<dbReference type="InterPro" id="IPR020040">
    <property type="entry name" value="Ribosomal_uL6_a/b-dom"/>
</dbReference>
<dbReference type="Pfam" id="PF00347">
    <property type="entry name" value="Ribosomal_L6"/>
    <property type="match status" value="2"/>
</dbReference>
<keyword evidence="8" id="KW-1185">Reference proteome</keyword>
<dbReference type="HAMAP" id="MF_01365_B">
    <property type="entry name" value="Ribosomal_uL6_B"/>
    <property type="match status" value="1"/>
</dbReference>
<accession>A0ABW1H0M0</accession>
<keyword evidence="3 5" id="KW-0699">rRNA-binding</keyword>
<name>A0ABW1H0M0_9ACTN</name>
<dbReference type="PIRSF" id="PIRSF002162">
    <property type="entry name" value="Ribosomal_L6"/>
    <property type="match status" value="1"/>
</dbReference>
<proteinExistence type="inferred from homology"/>
<dbReference type="PROSITE" id="PS00525">
    <property type="entry name" value="RIBOSOMAL_L6_1"/>
    <property type="match status" value="1"/>
</dbReference>
<feature type="domain" description="Large ribosomal subunit protein uL6 alpha-beta" evidence="6">
    <location>
        <begin position="92"/>
        <end position="165"/>
    </location>
</feature>
<reference evidence="8" key="1">
    <citation type="journal article" date="2019" name="Int. J. Syst. Evol. Microbiol.">
        <title>The Global Catalogue of Microorganisms (GCM) 10K type strain sequencing project: providing services to taxonomists for standard genome sequencing and annotation.</title>
        <authorList>
            <consortium name="The Broad Institute Genomics Platform"/>
            <consortium name="The Broad Institute Genome Sequencing Center for Infectious Disease"/>
            <person name="Wu L."/>
            <person name="Ma J."/>
        </authorList>
    </citation>
    <scope>NUCLEOTIDE SEQUENCE [LARGE SCALE GENOMIC DNA]</scope>
    <source>
        <strain evidence="8">CGMCC 4.7144</strain>
    </source>
</reference>
<dbReference type="SUPFAM" id="SSF56053">
    <property type="entry name" value="Ribosomal protein L6"/>
    <property type="match status" value="2"/>
</dbReference>
<gene>
    <name evidence="3 7" type="primary">rplF</name>
    <name evidence="7" type="ORF">ACFQGL_01215</name>
</gene>
<evidence type="ECO:0000256" key="1">
    <source>
        <dbReference type="ARBA" id="ARBA00022980"/>
    </source>
</evidence>
<evidence type="ECO:0000259" key="6">
    <source>
        <dbReference type="Pfam" id="PF00347"/>
    </source>
</evidence>
<dbReference type="RefSeq" id="WP_377504071.1">
    <property type="nucleotide sequence ID" value="NZ_JBHSQS010000001.1"/>
</dbReference>
<dbReference type="InterPro" id="IPR036789">
    <property type="entry name" value="Ribosomal_uL6-like_a/b-dom_sf"/>
</dbReference>
<evidence type="ECO:0000256" key="3">
    <source>
        <dbReference type="HAMAP-Rule" id="MF_01365"/>
    </source>
</evidence>
<evidence type="ECO:0000256" key="4">
    <source>
        <dbReference type="RuleBase" id="RU003869"/>
    </source>
</evidence>
<dbReference type="Gene3D" id="3.90.930.12">
    <property type="entry name" value="Ribosomal protein L6, alpha-beta domain"/>
    <property type="match status" value="2"/>
</dbReference>
<organism evidence="7 8">
    <name type="scientific">Micromonospora vulcania</name>
    <dbReference type="NCBI Taxonomy" id="1441873"/>
    <lineage>
        <taxon>Bacteria</taxon>
        <taxon>Bacillati</taxon>
        <taxon>Actinomycetota</taxon>
        <taxon>Actinomycetes</taxon>
        <taxon>Micromonosporales</taxon>
        <taxon>Micromonosporaceae</taxon>
        <taxon>Micromonospora</taxon>
    </lineage>
</organism>
<dbReference type="InterPro" id="IPR019906">
    <property type="entry name" value="Ribosomal_uL6_bac-type"/>
</dbReference>
<dbReference type="GO" id="GO:0005840">
    <property type="term" value="C:ribosome"/>
    <property type="evidence" value="ECO:0007669"/>
    <property type="project" value="UniProtKB-KW"/>
</dbReference>
<comment type="caution">
    <text evidence="7">The sequence shown here is derived from an EMBL/GenBank/DDBJ whole genome shotgun (WGS) entry which is preliminary data.</text>
</comment>
<dbReference type="InterPro" id="IPR000702">
    <property type="entry name" value="Ribosomal_uL6-like"/>
</dbReference>
<evidence type="ECO:0000313" key="7">
    <source>
        <dbReference type="EMBL" id="MFC5921957.1"/>
    </source>
</evidence>
<sequence>MSRIGRKSIPVPAGVDITIDGQTVKVKGPKGQLQHTLAEPITIERAEDGQLSVNRPNDERKAKELHGLSRTLVANMIVGVTEGYRKSLEIAGTGYRVTAKGQDLEFALGFSHPVVVPAPAGITFTVERPTLFHVAGIDKQQVGEVAANIRKIRPPEPYKGKGVKYQGEVIRRKAGKAGKK</sequence>
<dbReference type="InterPro" id="IPR002358">
    <property type="entry name" value="Ribosomal_uL6_CS"/>
</dbReference>
<dbReference type="NCBIfam" id="TIGR03654">
    <property type="entry name" value="L6_bact"/>
    <property type="match status" value="1"/>
</dbReference>
<dbReference type="Proteomes" id="UP001596226">
    <property type="component" value="Unassembled WGS sequence"/>
</dbReference>
<keyword evidence="3 5" id="KW-0694">RNA-binding</keyword>
<protein>
    <recommendedName>
        <fullName evidence="3">Large ribosomal subunit protein uL6</fullName>
    </recommendedName>
</protein>
<feature type="domain" description="Large ribosomal subunit protein uL6 alpha-beta" evidence="6">
    <location>
        <begin position="11"/>
        <end position="83"/>
    </location>
</feature>
<keyword evidence="1 3" id="KW-0689">Ribosomal protein</keyword>
<keyword evidence="2 3" id="KW-0687">Ribonucleoprotein</keyword>
<dbReference type="PANTHER" id="PTHR11655:SF14">
    <property type="entry name" value="LARGE RIBOSOMAL SUBUNIT PROTEIN UL6M"/>
    <property type="match status" value="1"/>
</dbReference>
<comment type="similarity">
    <text evidence="3 4">Belongs to the universal ribosomal protein uL6 family.</text>
</comment>
<comment type="function">
    <text evidence="3 5">This protein binds to the 23S rRNA, and is important in its secondary structure. It is located near the subunit interface in the base of the L7/L12 stalk, and near the tRNA binding site of the peptidyltransferase center.</text>
</comment>
<dbReference type="PANTHER" id="PTHR11655">
    <property type="entry name" value="60S/50S RIBOSOMAL PROTEIN L6/L9"/>
    <property type="match status" value="1"/>
</dbReference>
<evidence type="ECO:0000313" key="8">
    <source>
        <dbReference type="Proteomes" id="UP001596226"/>
    </source>
</evidence>